<evidence type="ECO:0000256" key="12">
    <source>
        <dbReference type="ARBA" id="ARBA00048721"/>
    </source>
</evidence>
<evidence type="ECO:0000256" key="3">
    <source>
        <dbReference type="ARBA" id="ARBA00022642"/>
    </source>
</evidence>
<feature type="domain" description="HD" evidence="15">
    <location>
        <begin position="224"/>
        <end position="339"/>
    </location>
</feature>
<dbReference type="GO" id="GO:0005524">
    <property type="term" value="F:ATP binding"/>
    <property type="evidence" value="ECO:0007669"/>
    <property type="project" value="UniProtKB-KW"/>
</dbReference>
<sequence>MKILLFGGTFDPPHTGHLALLQNAIGAVQPDLALVMPAGVPPHKEAYGTPAELRYQMCRAFLSVDRRVHRSRFEMDQPGKSYTANTVRHLQARWPGCEIFLVVGSDMLLSFSTWYCSGWLLQNVTLVAQSRDEGETAAMGPAVEDLRRQGGRVLFLRQPVCLLSSTEVRARCAAGEDISALVPPEALRVIRRHGLYLDPTGGSAKMVTAEFCKKLAKRNLSAKRYQHTLNVRRLAVKLAKRYGADEDKAEIAALLHDICKERPKGELLQMVRDNAIMTQNAAEKPQGVWHAAAAMVVAKQELGVEDGEILDAIRYHTSGRAGMSMLEKVIYMADMCSEERGYPEAEELRKLLKKDMDRALLRALQYSVQWLREERKPIDEDSLLALRWLEERYHRA</sequence>
<comment type="function">
    <text evidence="1 14">Catalyzes the reversible adenylation of nicotinate mononucleotide (NaMN) to nicotinic acid adenine dinucleotide (NaAD).</text>
</comment>
<accession>A0A923ICF9</accession>
<dbReference type="InterPro" id="IPR005248">
    <property type="entry name" value="NadD/NMNAT"/>
</dbReference>
<dbReference type="InterPro" id="IPR006675">
    <property type="entry name" value="HDIG_dom"/>
</dbReference>
<dbReference type="Gene3D" id="3.40.50.620">
    <property type="entry name" value="HUPs"/>
    <property type="match status" value="1"/>
</dbReference>
<dbReference type="GO" id="GO:0008803">
    <property type="term" value="F:bis(5'-nucleosyl)-tetraphosphatase (symmetrical) activity"/>
    <property type="evidence" value="ECO:0007669"/>
    <property type="project" value="UniProtKB-EC"/>
</dbReference>
<comment type="similarity">
    <text evidence="14">Belongs to the NadD family.</text>
</comment>
<dbReference type="Pfam" id="PF01966">
    <property type="entry name" value="HD"/>
    <property type="match status" value="1"/>
</dbReference>
<dbReference type="InterPro" id="IPR004821">
    <property type="entry name" value="Cyt_trans-like"/>
</dbReference>
<evidence type="ECO:0000256" key="10">
    <source>
        <dbReference type="ARBA" id="ARBA00023004"/>
    </source>
</evidence>
<evidence type="ECO:0000256" key="9">
    <source>
        <dbReference type="ARBA" id="ARBA00022840"/>
    </source>
</evidence>
<protein>
    <recommendedName>
        <fullName evidence="14">Probable nicotinate-nucleotide adenylyltransferase</fullName>
        <ecNumber evidence="14">2.7.7.18</ecNumber>
    </recommendedName>
    <alternativeName>
        <fullName evidence="14">Deamido-NAD(+) diphosphorylase</fullName>
    </alternativeName>
    <alternativeName>
        <fullName evidence="14">Deamido-NAD(+) pyrophosphorylase</fullName>
    </alternativeName>
    <alternativeName>
        <fullName evidence="14">Nicotinate mononucleotide adenylyltransferase</fullName>
        <shortName evidence="14">NaMN adenylyltransferase</shortName>
    </alternativeName>
</protein>
<dbReference type="NCBIfam" id="TIGR00482">
    <property type="entry name" value="nicotinate (nicotinamide) nucleotide adenylyltransferase"/>
    <property type="match status" value="1"/>
</dbReference>
<dbReference type="InterPro" id="IPR003607">
    <property type="entry name" value="HD/PDEase_dom"/>
</dbReference>
<dbReference type="NCBIfam" id="TIGR00488">
    <property type="entry name" value="bis(5'-nucleosyl)-tetraphosphatase (symmetrical) YqeK"/>
    <property type="match status" value="1"/>
</dbReference>
<dbReference type="GO" id="GO:0046872">
    <property type="term" value="F:metal ion binding"/>
    <property type="evidence" value="ECO:0007669"/>
    <property type="project" value="UniProtKB-KW"/>
</dbReference>
<dbReference type="NCBIfam" id="TIGR00277">
    <property type="entry name" value="HDIG"/>
    <property type="match status" value="1"/>
</dbReference>
<dbReference type="SUPFAM" id="SSF109604">
    <property type="entry name" value="HD-domain/PDEase-like"/>
    <property type="match status" value="1"/>
</dbReference>
<evidence type="ECO:0000256" key="1">
    <source>
        <dbReference type="ARBA" id="ARBA00002324"/>
    </source>
</evidence>
<dbReference type="Gene3D" id="1.10.3210.10">
    <property type="entry name" value="Hypothetical protein af1432"/>
    <property type="match status" value="1"/>
</dbReference>
<comment type="catalytic activity">
    <reaction evidence="13">
        <text>P(1),P(4)-bis(5'-adenosyl) tetraphosphate + H2O = 2 ADP + 2 H(+)</text>
        <dbReference type="Rhea" id="RHEA:24252"/>
        <dbReference type="ChEBI" id="CHEBI:15377"/>
        <dbReference type="ChEBI" id="CHEBI:15378"/>
        <dbReference type="ChEBI" id="CHEBI:58141"/>
        <dbReference type="ChEBI" id="CHEBI:456216"/>
        <dbReference type="EC" id="3.6.1.41"/>
    </reaction>
</comment>
<evidence type="ECO:0000256" key="5">
    <source>
        <dbReference type="ARBA" id="ARBA00022695"/>
    </source>
</evidence>
<proteinExistence type="inferred from homology"/>
<reference evidence="16" key="1">
    <citation type="submission" date="2020-08" db="EMBL/GenBank/DDBJ databases">
        <title>Genome public.</title>
        <authorList>
            <person name="Liu C."/>
            <person name="Sun Q."/>
        </authorList>
    </citation>
    <scope>NUCLEOTIDE SEQUENCE</scope>
    <source>
        <strain evidence="16">BX8</strain>
    </source>
</reference>
<dbReference type="InterPro" id="IPR014729">
    <property type="entry name" value="Rossmann-like_a/b/a_fold"/>
</dbReference>
<dbReference type="Proteomes" id="UP000659630">
    <property type="component" value="Unassembled WGS sequence"/>
</dbReference>
<keyword evidence="3 14" id="KW-0662">Pyridine nucleotide biosynthesis</keyword>
<evidence type="ECO:0000259" key="15">
    <source>
        <dbReference type="PROSITE" id="PS51831"/>
    </source>
</evidence>
<dbReference type="GO" id="GO:0004515">
    <property type="term" value="F:nicotinate-nucleotide adenylyltransferase activity"/>
    <property type="evidence" value="ECO:0007669"/>
    <property type="project" value="UniProtKB-UniRule"/>
</dbReference>
<keyword evidence="11 14" id="KW-0520">NAD</keyword>
<evidence type="ECO:0000256" key="13">
    <source>
        <dbReference type="ARBA" id="ARBA00049417"/>
    </source>
</evidence>
<keyword evidence="4 14" id="KW-0808">Transferase</keyword>
<dbReference type="CDD" id="cd02165">
    <property type="entry name" value="NMNAT"/>
    <property type="match status" value="1"/>
</dbReference>
<comment type="caution">
    <text evidence="16">The sequence shown here is derived from an EMBL/GenBank/DDBJ whole genome shotgun (WGS) entry which is preliminary data.</text>
</comment>
<evidence type="ECO:0000256" key="6">
    <source>
        <dbReference type="ARBA" id="ARBA00022723"/>
    </source>
</evidence>
<keyword evidence="10" id="KW-0408">Iron</keyword>
<comment type="catalytic activity">
    <reaction evidence="12 14">
        <text>nicotinate beta-D-ribonucleotide + ATP + H(+) = deamido-NAD(+) + diphosphate</text>
        <dbReference type="Rhea" id="RHEA:22860"/>
        <dbReference type="ChEBI" id="CHEBI:15378"/>
        <dbReference type="ChEBI" id="CHEBI:30616"/>
        <dbReference type="ChEBI" id="CHEBI:33019"/>
        <dbReference type="ChEBI" id="CHEBI:57502"/>
        <dbReference type="ChEBI" id="CHEBI:58437"/>
        <dbReference type="EC" id="2.7.7.18"/>
    </reaction>
</comment>
<dbReference type="InterPro" id="IPR005249">
    <property type="entry name" value="YqeK"/>
</dbReference>
<evidence type="ECO:0000256" key="4">
    <source>
        <dbReference type="ARBA" id="ARBA00022679"/>
    </source>
</evidence>
<dbReference type="PANTHER" id="PTHR39321:SF3">
    <property type="entry name" value="PHOSPHOPANTETHEINE ADENYLYLTRANSFERASE"/>
    <property type="match status" value="1"/>
</dbReference>
<keyword evidence="17" id="KW-1185">Reference proteome</keyword>
<dbReference type="GO" id="GO:0009435">
    <property type="term" value="P:NAD+ biosynthetic process"/>
    <property type="evidence" value="ECO:0007669"/>
    <property type="project" value="UniProtKB-UniRule"/>
</dbReference>
<keyword evidence="9 14" id="KW-0067">ATP-binding</keyword>
<keyword evidence="8 16" id="KW-0378">Hydrolase</keyword>
<evidence type="ECO:0000313" key="17">
    <source>
        <dbReference type="Proteomes" id="UP000659630"/>
    </source>
</evidence>
<dbReference type="Pfam" id="PF01467">
    <property type="entry name" value="CTP_transf_like"/>
    <property type="match status" value="1"/>
</dbReference>
<gene>
    <name evidence="16" type="primary">yqeK</name>
    <name evidence="14" type="synonym">nadD</name>
    <name evidence="16" type="ORF">H8S23_02485</name>
</gene>
<evidence type="ECO:0000256" key="7">
    <source>
        <dbReference type="ARBA" id="ARBA00022741"/>
    </source>
</evidence>
<evidence type="ECO:0000256" key="8">
    <source>
        <dbReference type="ARBA" id="ARBA00022801"/>
    </source>
</evidence>
<comment type="pathway">
    <text evidence="2 14">Cofactor biosynthesis; NAD(+) biosynthesis; deamido-NAD(+) from nicotinate D-ribonucleotide: step 1/1.</text>
</comment>
<dbReference type="SMART" id="SM00471">
    <property type="entry name" value="HDc"/>
    <property type="match status" value="1"/>
</dbReference>
<dbReference type="InterPro" id="IPR006674">
    <property type="entry name" value="HD_domain"/>
</dbReference>
<dbReference type="HAMAP" id="MF_00244">
    <property type="entry name" value="NaMN_adenylyltr"/>
    <property type="match status" value="1"/>
</dbReference>
<organism evidence="16 17">
    <name type="scientific">Anaerofilum hominis</name>
    <dbReference type="NCBI Taxonomy" id="2763016"/>
    <lineage>
        <taxon>Bacteria</taxon>
        <taxon>Bacillati</taxon>
        <taxon>Bacillota</taxon>
        <taxon>Clostridia</taxon>
        <taxon>Eubacteriales</taxon>
        <taxon>Oscillospiraceae</taxon>
        <taxon>Anaerofilum</taxon>
    </lineage>
</organism>
<keyword evidence="5 14" id="KW-0548">Nucleotidyltransferase</keyword>
<keyword evidence="7 14" id="KW-0547">Nucleotide-binding</keyword>
<evidence type="ECO:0000256" key="14">
    <source>
        <dbReference type="HAMAP-Rule" id="MF_00244"/>
    </source>
</evidence>
<dbReference type="CDD" id="cd00077">
    <property type="entry name" value="HDc"/>
    <property type="match status" value="1"/>
</dbReference>
<dbReference type="AlphaFoldDB" id="A0A923ICF9"/>
<evidence type="ECO:0000256" key="2">
    <source>
        <dbReference type="ARBA" id="ARBA00005019"/>
    </source>
</evidence>
<dbReference type="PROSITE" id="PS51831">
    <property type="entry name" value="HD"/>
    <property type="match status" value="1"/>
</dbReference>
<dbReference type="SUPFAM" id="SSF52374">
    <property type="entry name" value="Nucleotidylyl transferase"/>
    <property type="match status" value="1"/>
</dbReference>
<dbReference type="EMBL" id="JACONZ010000001">
    <property type="protein sequence ID" value="MBC5580365.1"/>
    <property type="molecule type" value="Genomic_DNA"/>
</dbReference>
<dbReference type="NCBIfam" id="TIGR00125">
    <property type="entry name" value="cyt_tran_rel"/>
    <property type="match status" value="1"/>
</dbReference>
<dbReference type="PANTHER" id="PTHR39321">
    <property type="entry name" value="NICOTINATE-NUCLEOTIDE ADENYLYLTRANSFERASE-RELATED"/>
    <property type="match status" value="1"/>
</dbReference>
<keyword evidence="6" id="KW-0479">Metal-binding</keyword>
<name>A0A923ICF9_9FIRM</name>
<dbReference type="EC" id="2.7.7.18" evidence="14"/>
<evidence type="ECO:0000256" key="11">
    <source>
        <dbReference type="ARBA" id="ARBA00023027"/>
    </source>
</evidence>
<dbReference type="RefSeq" id="WP_186886724.1">
    <property type="nucleotide sequence ID" value="NZ_JACONZ010000001.1"/>
</dbReference>
<evidence type="ECO:0000313" key="16">
    <source>
        <dbReference type="EMBL" id="MBC5580365.1"/>
    </source>
</evidence>